<dbReference type="EMBL" id="JAHEPS010000003">
    <property type="protein sequence ID" value="MBT1444934.1"/>
    <property type="molecule type" value="Genomic_DNA"/>
</dbReference>
<protein>
    <submittedName>
        <fullName evidence="1">Uncharacterized protein</fullName>
    </submittedName>
</protein>
<organism evidence="1 2">
    <name type="scientific">Shewanella jiangmenensis</name>
    <dbReference type="NCBI Taxonomy" id="2837387"/>
    <lineage>
        <taxon>Bacteria</taxon>
        <taxon>Pseudomonadati</taxon>
        <taxon>Pseudomonadota</taxon>
        <taxon>Gammaproteobacteria</taxon>
        <taxon>Alteromonadales</taxon>
        <taxon>Shewanellaceae</taxon>
        <taxon>Shewanella</taxon>
    </lineage>
</organism>
<dbReference type="RefSeq" id="WP_214507127.1">
    <property type="nucleotide sequence ID" value="NZ_JAHEPS010000003.1"/>
</dbReference>
<comment type="caution">
    <text evidence="1">The sequence shown here is derived from an EMBL/GenBank/DDBJ whole genome shotgun (WGS) entry which is preliminary data.</text>
</comment>
<keyword evidence="2" id="KW-1185">Reference proteome</keyword>
<sequence length="93" mass="10334">MQPISESERLEIAKKLQEAGALFRTGQEAYGAQTLRSAINMMLKAGQQPSFNELMRVLPEALAAQARQDWVGLADYLEFDMPETLLGTTDTTE</sequence>
<evidence type="ECO:0000313" key="2">
    <source>
        <dbReference type="Proteomes" id="UP001195903"/>
    </source>
</evidence>
<evidence type="ECO:0000313" key="1">
    <source>
        <dbReference type="EMBL" id="MBT1444934.1"/>
    </source>
</evidence>
<proteinExistence type="predicted"/>
<name>A0ABS5V5H7_9GAMM</name>
<accession>A0ABS5V5H7</accession>
<gene>
    <name evidence="1" type="ORF">KJI95_10405</name>
</gene>
<dbReference type="Proteomes" id="UP001195903">
    <property type="component" value="Unassembled WGS sequence"/>
</dbReference>
<reference evidence="1 2" key="1">
    <citation type="submission" date="2021-05" db="EMBL/GenBank/DDBJ databases">
        <title>Shewanella sp. JM162201.</title>
        <authorList>
            <person name="Xu S."/>
            <person name="Li A."/>
        </authorList>
    </citation>
    <scope>NUCLEOTIDE SEQUENCE [LARGE SCALE GENOMIC DNA]</scope>
    <source>
        <strain evidence="1 2">JM162201</strain>
    </source>
</reference>